<dbReference type="Pfam" id="PF05347">
    <property type="entry name" value="Complex1_LYR"/>
    <property type="match status" value="1"/>
</dbReference>
<dbReference type="GO" id="GO:0005739">
    <property type="term" value="C:mitochondrion"/>
    <property type="evidence" value="ECO:0000318"/>
    <property type="project" value="GO_Central"/>
</dbReference>
<keyword evidence="6" id="KW-1185">Reference proteome</keyword>
<dbReference type="KEGG" id="jre:109010293"/>
<evidence type="ECO:0000313" key="7">
    <source>
        <dbReference type="RefSeq" id="XP_018846616.1"/>
    </source>
</evidence>
<dbReference type="STRING" id="51240.A0A2I4GRU3"/>
<dbReference type="CDD" id="cd20268">
    <property type="entry name" value="Complex1_LYR_SDHAF1_LYRM8"/>
    <property type="match status" value="1"/>
</dbReference>
<proteinExistence type="inferred from homology"/>
<comment type="similarity">
    <text evidence="4">Belongs to the complex I LYR family. SDHAF1 subfamily.</text>
</comment>
<dbReference type="PANTHER" id="PTHR13675:SF1">
    <property type="entry name" value="SUCCINATE DEHYDROGENASE ASSEMBLY FACTOR 1, MITOCHONDRIAL"/>
    <property type="match status" value="1"/>
</dbReference>
<organism evidence="6 7">
    <name type="scientific">Juglans regia</name>
    <name type="common">English walnut</name>
    <dbReference type="NCBI Taxonomy" id="51240"/>
    <lineage>
        <taxon>Eukaryota</taxon>
        <taxon>Viridiplantae</taxon>
        <taxon>Streptophyta</taxon>
        <taxon>Embryophyta</taxon>
        <taxon>Tracheophyta</taxon>
        <taxon>Spermatophyta</taxon>
        <taxon>Magnoliopsida</taxon>
        <taxon>eudicotyledons</taxon>
        <taxon>Gunneridae</taxon>
        <taxon>Pentapetalae</taxon>
        <taxon>rosids</taxon>
        <taxon>fabids</taxon>
        <taxon>Fagales</taxon>
        <taxon>Juglandaceae</taxon>
        <taxon>Juglans</taxon>
    </lineage>
</organism>
<dbReference type="GO" id="GO:0034553">
    <property type="term" value="P:mitochondrial respiratory chain complex II assembly"/>
    <property type="evidence" value="ECO:0000318"/>
    <property type="project" value="GO_Central"/>
</dbReference>
<evidence type="ECO:0000313" key="6">
    <source>
        <dbReference type="Proteomes" id="UP000235220"/>
    </source>
</evidence>
<dbReference type="RefSeq" id="XP_018846616.1">
    <property type="nucleotide sequence ID" value="XM_018991071.2"/>
</dbReference>
<dbReference type="AlphaFoldDB" id="A0A2I4GRU3"/>
<dbReference type="GO" id="GO:0005759">
    <property type="term" value="C:mitochondrial matrix"/>
    <property type="evidence" value="ECO:0007669"/>
    <property type="project" value="UniProtKB-SubCell"/>
</dbReference>
<protein>
    <submittedName>
        <fullName evidence="7">Succinate dehydrogenase assembly factor 1, mitochondrial-like</fullName>
    </submittedName>
</protein>
<evidence type="ECO:0000256" key="1">
    <source>
        <dbReference type="ARBA" id="ARBA00004305"/>
    </source>
</evidence>
<dbReference type="InterPro" id="IPR045295">
    <property type="entry name" value="Complex1_LYR_SDHAF1_LYRM8"/>
</dbReference>
<feature type="domain" description="Complex 1 LYR protein" evidence="5">
    <location>
        <begin position="14"/>
        <end position="74"/>
    </location>
</feature>
<dbReference type="OrthoDB" id="273010at2759"/>
<evidence type="ECO:0000256" key="4">
    <source>
        <dbReference type="ARBA" id="ARBA00025715"/>
    </source>
</evidence>
<accession>A0A2I4GRU3</accession>
<gene>
    <name evidence="7" type="primary">LOC109010293</name>
</gene>
<reference evidence="7" key="1">
    <citation type="submission" date="2025-08" db="UniProtKB">
        <authorList>
            <consortium name="RefSeq"/>
        </authorList>
    </citation>
    <scope>IDENTIFICATION</scope>
    <source>
        <tissue evidence="7">Leaves</tissue>
    </source>
</reference>
<keyword evidence="3" id="KW-0143">Chaperone</keyword>
<evidence type="ECO:0000259" key="5">
    <source>
        <dbReference type="Pfam" id="PF05347"/>
    </source>
</evidence>
<sequence>MGASRGPRLSGMQKEVLSLYRGFLRVARSKSAEDRRKIESVVSAEFRQNSKKVDRKSFLYIEYLLRRGKKQLDQLKSPDTVGLSSLNIGASETKNPKP</sequence>
<dbReference type="FunCoup" id="A0A2I4GRU3">
    <property type="interactions" value="539"/>
</dbReference>
<dbReference type="InterPro" id="IPR008011">
    <property type="entry name" value="Complex1_LYR_dom"/>
</dbReference>
<name>A0A2I4GRU3_JUGRE</name>
<dbReference type="GeneID" id="109010293"/>
<dbReference type="InParanoid" id="A0A2I4GRU3"/>
<comment type="subcellular location">
    <subcellularLocation>
        <location evidence="1">Mitochondrion matrix</location>
    </subcellularLocation>
</comment>
<keyword evidence="2" id="KW-0496">Mitochondrion</keyword>
<evidence type="ECO:0000256" key="3">
    <source>
        <dbReference type="ARBA" id="ARBA00023186"/>
    </source>
</evidence>
<dbReference type="Proteomes" id="UP000235220">
    <property type="component" value="Chromosome 6"/>
</dbReference>
<evidence type="ECO:0000256" key="2">
    <source>
        <dbReference type="ARBA" id="ARBA00023128"/>
    </source>
</evidence>
<dbReference type="PANTHER" id="PTHR13675">
    <property type="entry name" value="LYR MOTIF-CONTAINING PROTEIN 2"/>
    <property type="match status" value="1"/>
</dbReference>